<dbReference type="SMART" id="SM01264">
    <property type="entry name" value="M16C_associated"/>
    <property type="match status" value="1"/>
</dbReference>
<proteinExistence type="predicted"/>
<keyword evidence="3" id="KW-1185">Reference proteome</keyword>
<dbReference type="Pfam" id="PF00675">
    <property type="entry name" value="Peptidase_M16"/>
    <property type="match status" value="1"/>
</dbReference>
<name>A0A4R3MMZ4_9FIRM</name>
<evidence type="ECO:0000259" key="1">
    <source>
        <dbReference type="SMART" id="SM01264"/>
    </source>
</evidence>
<dbReference type="Pfam" id="PF22516">
    <property type="entry name" value="PreP_C"/>
    <property type="match status" value="1"/>
</dbReference>
<dbReference type="FunFam" id="3.30.830.10:FF:000034">
    <property type="entry name" value="presequence protease 1, chloroplastic/mitochondrial"/>
    <property type="match status" value="1"/>
</dbReference>
<dbReference type="OrthoDB" id="9762027at2"/>
<dbReference type="PANTHER" id="PTHR43016:SF13">
    <property type="entry name" value="PRESEQUENCE PROTEASE, MITOCHONDRIAL"/>
    <property type="match status" value="1"/>
</dbReference>
<dbReference type="InterPro" id="IPR011249">
    <property type="entry name" value="Metalloenz_LuxS/M16"/>
</dbReference>
<evidence type="ECO:0000313" key="2">
    <source>
        <dbReference type="EMBL" id="TCT15663.1"/>
    </source>
</evidence>
<accession>A0A4R3MMZ4</accession>
<dbReference type="SUPFAM" id="SSF63411">
    <property type="entry name" value="LuxS/MPP-like metallohydrolase"/>
    <property type="match status" value="4"/>
</dbReference>
<dbReference type="RefSeq" id="WP_132251532.1">
    <property type="nucleotide sequence ID" value="NZ_SMAL01000003.1"/>
</dbReference>
<reference evidence="2 3" key="1">
    <citation type="submission" date="2019-03" db="EMBL/GenBank/DDBJ databases">
        <title>Genomic Encyclopedia of Type Strains, Phase IV (KMG-IV): sequencing the most valuable type-strain genomes for metagenomic binning, comparative biology and taxonomic classification.</title>
        <authorList>
            <person name="Goeker M."/>
        </authorList>
    </citation>
    <scope>NUCLEOTIDE SEQUENCE [LARGE SCALE GENOMIC DNA]</scope>
    <source>
        <strain evidence="2 3">DSM 24629</strain>
    </source>
</reference>
<dbReference type="GO" id="GO:0004222">
    <property type="term" value="F:metalloendopeptidase activity"/>
    <property type="evidence" value="ECO:0007669"/>
    <property type="project" value="TreeGrafter"/>
</dbReference>
<dbReference type="AlphaFoldDB" id="A0A4R3MMZ4"/>
<organism evidence="2 3">
    <name type="scientific">Natranaerovirga pectinivora</name>
    <dbReference type="NCBI Taxonomy" id="682400"/>
    <lineage>
        <taxon>Bacteria</taxon>
        <taxon>Bacillati</taxon>
        <taxon>Bacillota</taxon>
        <taxon>Clostridia</taxon>
        <taxon>Lachnospirales</taxon>
        <taxon>Natranaerovirgaceae</taxon>
        <taxon>Natranaerovirga</taxon>
    </lineage>
</organism>
<dbReference type="InterPro" id="IPR007863">
    <property type="entry name" value="Peptidase_M16_C"/>
</dbReference>
<dbReference type="Gene3D" id="3.30.830.10">
    <property type="entry name" value="Metalloenzyme, LuxS/M16 peptidase-like"/>
    <property type="match status" value="4"/>
</dbReference>
<dbReference type="PANTHER" id="PTHR43016">
    <property type="entry name" value="PRESEQUENCE PROTEASE"/>
    <property type="match status" value="1"/>
</dbReference>
<gene>
    <name evidence="2" type="ORF">EDC18_103373</name>
</gene>
<dbReference type="EMBL" id="SMAL01000003">
    <property type="protein sequence ID" value="TCT15663.1"/>
    <property type="molecule type" value="Genomic_DNA"/>
</dbReference>
<dbReference type="Pfam" id="PF08367">
    <property type="entry name" value="M16C_assoc"/>
    <property type="match status" value="1"/>
</dbReference>
<dbReference type="InterPro" id="IPR055130">
    <property type="entry name" value="PreP_C"/>
</dbReference>
<feature type="domain" description="Peptidase M16C associated" evidence="1">
    <location>
        <begin position="462"/>
        <end position="712"/>
    </location>
</feature>
<dbReference type="GO" id="GO:0046872">
    <property type="term" value="F:metal ion binding"/>
    <property type="evidence" value="ECO:0007669"/>
    <property type="project" value="InterPro"/>
</dbReference>
<sequence length="973" mass="112525">MEKGKTYSGFNLIEEQKIDEINSTARVFEHTKSGAKALVLSNEDTNKVFSINFRTPPTDDTGLPHILEHSVLCGSKNFPAKDPFVELAKGSLNTFLNAMTYPDKTMYPVASCNDKDFVNLMHVYMDAVFHPNIYKEEKILKQEGWHYELNNVDEPLQYKGVVYNEMKGVFSSPEQVLFRRIQASLFPDTPYAKESGGDPEFITDLTQEDFLEFHKKYYHPSNSYIFLYGDFEVEEKLEWLDKEYLSHYDKIEVDSSIPEQKPFDKVNEVEELYSISNNDDPKDKTYLSYNYAIGKATDTELYYAFDVLEYLLLEAQGAPLKKALIDANIGKDVFGSYDNGILQPTFSVVAKDTNEEEKERFVNVINETLKNLVKNGLDKKKIEASINYHEFKIREADYGKYPKGVVYAIQHLNSWLYDACPLMHFKYNDTFKKLRDGLKTDYFEKLIEKYLINNTHASLVVVKPEKGLTAKKEKEIEDKLQEYKSSLSDDELRTLVDETKELLEYQEEPTKKEDLQKIPLLDLKDIRKEPEQLPLEIVDMHNIKVLLHETFTNNIGYVKLLFDTKNVPVDLVPYLGILSTALGKMDTERYSYDELERDININTGGISASMNVYGFNEMADTYVPKMEIRGKAFVEKLPILFDLLNEVVMKTKLDDTKRLEEILLETKSRLQMFLNGSGHTAAANRALSYFSKLAFYKEMVSGITYYRFVEELVKDYDTKKQDIIEKLNALVKYLFRRENLMISYTAEKSAFGIFENEVETFVADLYTEPVEEKGMIFNLKRQNEGFLTPGKIQYVAKAGNFVTEGFKYSGVLRVLQTISRLDYLWNNIRVKGGAYGAMCSFNRTGNVYFTSYRDPNLKETLESYDRLYDYLNHFSVDERDMTKYIIGTISTLDTPLTPYSKGETAASAYLSNISYEDLKKEREEVLNTKPEDIRRMAELVHKVLKQDNICVIGNENKLQANENLFEKIESLFN</sequence>
<dbReference type="Proteomes" id="UP000294902">
    <property type="component" value="Unassembled WGS sequence"/>
</dbReference>
<dbReference type="InterPro" id="IPR011765">
    <property type="entry name" value="Pept_M16_N"/>
</dbReference>
<dbReference type="Pfam" id="PF05193">
    <property type="entry name" value="Peptidase_M16_C"/>
    <property type="match status" value="1"/>
</dbReference>
<comment type="caution">
    <text evidence="2">The sequence shown here is derived from an EMBL/GenBank/DDBJ whole genome shotgun (WGS) entry which is preliminary data.</text>
</comment>
<protein>
    <recommendedName>
        <fullName evidence="1">Peptidase M16C associated domain-containing protein</fullName>
    </recommendedName>
</protein>
<dbReference type="GO" id="GO:0016485">
    <property type="term" value="P:protein processing"/>
    <property type="evidence" value="ECO:0007669"/>
    <property type="project" value="TreeGrafter"/>
</dbReference>
<dbReference type="InterPro" id="IPR013578">
    <property type="entry name" value="Peptidase_M16C_assoc"/>
</dbReference>
<evidence type="ECO:0000313" key="3">
    <source>
        <dbReference type="Proteomes" id="UP000294902"/>
    </source>
</evidence>